<evidence type="ECO:0000256" key="12">
    <source>
        <dbReference type="HAMAP-Rule" id="MF_02208"/>
    </source>
</evidence>
<evidence type="ECO:0000259" key="13">
    <source>
        <dbReference type="Pfam" id="PF08245"/>
    </source>
</evidence>
<feature type="binding site" evidence="12">
    <location>
        <begin position="120"/>
        <end position="126"/>
    </location>
    <ligand>
        <name>ATP</name>
        <dbReference type="ChEBI" id="CHEBI:30616"/>
    </ligand>
</feature>
<keyword evidence="11 12" id="KW-0961">Cell wall biogenesis/degradation</keyword>
<dbReference type="Gene3D" id="3.90.190.20">
    <property type="entry name" value="Mur ligase, C-terminal domain"/>
    <property type="match status" value="1"/>
</dbReference>
<accession>A0A810MSV6</accession>
<evidence type="ECO:0000256" key="7">
    <source>
        <dbReference type="ARBA" id="ARBA00022840"/>
    </source>
</evidence>
<evidence type="ECO:0000256" key="1">
    <source>
        <dbReference type="ARBA" id="ARBA00004496"/>
    </source>
</evidence>
<dbReference type="Gene3D" id="3.40.1190.10">
    <property type="entry name" value="Mur-like, catalytic domain"/>
    <property type="match status" value="1"/>
</dbReference>
<dbReference type="GO" id="GO:0008764">
    <property type="term" value="F:UDP-N-acetylmuramoylalanine-D-glutamate ligase activity"/>
    <property type="evidence" value="ECO:0007669"/>
    <property type="project" value="InterPro"/>
</dbReference>
<evidence type="ECO:0000256" key="3">
    <source>
        <dbReference type="ARBA" id="ARBA00022490"/>
    </source>
</evidence>
<protein>
    <recommendedName>
        <fullName evidence="12">UDP-N-acetylmuramoyl-L-alanine--L-glutamate ligase</fullName>
        <ecNumber evidence="12">6.3.2.53</ecNumber>
    </recommendedName>
    <alternativeName>
        <fullName evidence="12">UDP-N-acetylmuramoyl-L-alanyl-L-glutamate synthetase</fullName>
        <shortName evidence="12">UDP-MurNAc-L-Ala-L-Glu synthetase</shortName>
    </alternativeName>
</protein>
<dbReference type="InterPro" id="IPR036615">
    <property type="entry name" value="Mur_ligase_C_dom_sf"/>
</dbReference>
<evidence type="ECO:0000256" key="10">
    <source>
        <dbReference type="ARBA" id="ARBA00023306"/>
    </source>
</evidence>
<evidence type="ECO:0000256" key="4">
    <source>
        <dbReference type="ARBA" id="ARBA00022598"/>
    </source>
</evidence>
<dbReference type="Proteomes" id="UP000680866">
    <property type="component" value="Chromosome"/>
</dbReference>
<keyword evidence="15" id="KW-1185">Reference proteome</keyword>
<dbReference type="UniPathway" id="UPA00219"/>
<dbReference type="GO" id="GO:0005524">
    <property type="term" value="F:ATP binding"/>
    <property type="evidence" value="ECO:0007669"/>
    <property type="project" value="UniProtKB-UniRule"/>
</dbReference>
<dbReference type="EMBL" id="AP023359">
    <property type="protein sequence ID" value="BCJ63119.1"/>
    <property type="molecule type" value="Genomic_DNA"/>
</dbReference>
<dbReference type="SUPFAM" id="SSF53623">
    <property type="entry name" value="MurD-like peptide ligases, catalytic domain"/>
    <property type="match status" value="1"/>
</dbReference>
<dbReference type="PANTHER" id="PTHR43692">
    <property type="entry name" value="UDP-N-ACETYLMURAMOYLALANINE--D-GLUTAMATE LIGASE"/>
    <property type="match status" value="1"/>
</dbReference>
<comment type="catalytic activity">
    <reaction evidence="12">
        <text>UDP-N-acetyl-alpha-D-muramoyl-L-alanine + L-glutamate + ATP = UDP-N-acetyl-alpha-D-muramoyl-L-alanyl-L-glutamate + ADP + phosphate + H(+)</text>
        <dbReference type="Rhea" id="RHEA:58816"/>
        <dbReference type="ChEBI" id="CHEBI:15378"/>
        <dbReference type="ChEBI" id="CHEBI:29985"/>
        <dbReference type="ChEBI" id="CHEBI:30616"/>
        <dbReference type="ChEBI" id="CHEBI:43474"/>
        <dbReference type="ChEBI" id="CHEBI:83898"/>
        <dbReference type="ChEBI" id="CHEBI:142725"/>
        <dbReference type="ChEBI" id="CHEBI:456216"/>
        <dbReference type="EC" id="6.3.2.53"/>
    </reaction>
</comment>
<evidence type="ECO:0000256" key="11">
    <source>
        <dbReference type="ARBA" id="ARBA00023316"/>
    </source>
</evidence>
<dbReference type="PANTHER" id="PTHR43692:SF1">
    <property type="entry name" value="UDP-N-ACETYLMURAMOYLALANINE--D-GLUTAMATE LIGASE"/>
    <property type="match status" value="1"/>
</dbReference>
<dbReference type="Gene3D" id="3.40.50.720">
    <property type="entry name" value="NAD(P)-binding Rossmann-like Domain"/>
    <property type="match status" value="1"/>
</dbReference>
<dbReference type="EC" id="6.3.2.53" evidence="12"/>
<keyword evidence="10 12" id="KW-0131">Cell cycle</keyword>
<gene>
    <name evidence="12" type="primary">murD2</name>
    <name evidence="14" type="ORF">Prubr_01400</name>
</gene>
<evidence type="ECO:0000256" key="9">
    <source>
        <dbReference type="ARBA" id="ARBA00022984"/>
    </source>
</evidence>
<comment type="subcellular location">
    <subcellularLocation>
        <location evidence="1 12">Cytoplasm</location>
    </subcellularLocation>
</comment>
<dbReference type="GO" id="GO:0005737">
    <property type="term" value="C:cytoplasm"/>
    <property type="evidence" value="ECO:0007669"/>
    <property type="project" value="UniProtKB-SubCell"/>
</dbReference>
<keyword evidence="7 12" id="KW-0067">ATP-binding</keyword>
<evidence type="ECO:0000313" key="14">
    <source>
        <dbReference type="EMBL" id="BCJ63119.1"/>
    </source>
</evidence>
<dbReference type="GO" id="GO:0071555">
    <property type="term" value="P:cell wall organization"/>
    <property type="evidence" value="ECO:0007669"/>
    <property type="project" value="UniProtKB-KW"/>
</dbReference>
<dbReference type="GO" id="GO:0051301">
    <property type="term" value="P:cell division"/>
    <property type="evidence" value="ECO:0007669"/>
    <property type="project" value="UniProtKB-KW"/>
</dbReference>
<name>A0A810MSV6_9ACTN</name>
<comment type="pathway">
    <text evidence="2 12">Cell wall biogenesis; peptidoglycan biosynthesis.</text>
</comment>
<evidence type="ECO:0000313" key="15">
    <source>
        <dbReference type="Proteomes" id="UP000680866"/>
    </source>
</evidence>
<evidence type="ECO:0000256" key="2">
    <source>
        <dbReference type="ARBA" id="ARBA00004752"/>
    </source>
</evidence>
<keyword evidence="4 12" id="KW-0436">Ligase</keyword>
<keyword evidence="8 12" id="KW-0133">Cell shape</keyword>
<dbReference type="InterPro" id="IPR013221">
    <property type="entry name" value="Mur_ligase_cen"/>
</dbReference>
<dbReference type="InterPro" id="IPR043687">
    <property type="entry name" value="MurD2"/>
</dbReference>
<dbReference type="InterPro" id="IPR005762">
    <property type="entry name" value="MurD"/>
</dbReference>
<dbReference type="HAMAP" id="MF_00639">
    <property type="entry name" value="MurD"/>
    <property type="match status" value="1"/>
</dbReference>
<comment type="function">
    <text evidence="12">Cell wall formation. Catalyzes the addition of L-glutamate to the nucleotide precursor UDP-N-acetylmuramoyl-L-alanine.</text>
</comment>
<keyword evidence="9 12" id="KW-0573">Peptidoglycan synthesis</keyword>
<dbReference type="GO" id="GO:0008360">
    <property type="term" value="P:regulation of cell shape"/>
    <property type="evidence" value="ECO:0007669"/>
    <property type="project" value="UniProtKB-KW"/>
</dbReference>
<dbReference type="Pfam" id="PF08245">
    <property type="entry name" value="Mur_ligase_M"/>
    <property type="match status" value="1"/>
</dbReference>
<dbReference type="SUPFAM" id="SSF51984">
    <property type="entry name" value="MurCD N-terminal domain"/>
    <property type="match status" value="1"/>
</dbReference>
<dbReference type="GO" id="GO:0009252">
    <property type="term" value="P:peptidoglycan biosynthetic process"/>
    <property type="evidence" value="ECO:0007669"/>
    <property type="project" value="UniProtKB-UniRule"/>
</dbReference>
<comment type="similarity">
    <text evidence="12">Belongs to the MurCDEF family. MurD2 subfamily.</text>
</comment>
<dbReference type="HAMAP" id="MF_02208">
    <property type="entry name" value="MurD2_subfam"/>
    <property type="match status" value="1"/>
</dbReference>
<dbReference type="SUPFAM" id="SSF53244">
    <property type="entry name" value="MurD-like peptide ligases, peptide-binding domain"/>
    <property type="match status" value="1"/>
</dbReference>
<sequence length="503" mass="52107">MPVRLADLRGRSVAVWGTGREGRAAVTAIAAHAPARLVAVDDSANFLSLPWDGELARLAPLYGGDEAFEQLAAADVVVRSPGVPQTHPWVVALRERGIPITGGTALWMADHADRTVGVTGSKGKSTTSSLISHLLTAVGRPNVFGGNIGVPLLDLPEADLYVLELSSYQCSDLADSPRVAVVTSLFPEHLDAHGGEREYYRDKLNLLAHGPATIVVNGADQRLLAELAALPAVAGRPVLTAGRSDVAPGPLPTGGLVGVAGPAGEPTVVGGPGPVGEPVRADRPGGPVVDGADRFHLAAGPDGTEYVHAGDRPLFPRAALPLVGRHNGRNLCVALAVVESLGVDVVAQADTLAAAAGSFAGLPHRLAEIADPSGVTFVDDTLSTSPYSAMHAIDAYDGRSLTVIVGGTDRGLDYTPLREHLADRELTVIGIPDSGERIVEMLRDLPGVRAEVADDLVAAVALARTVTPSGGAVLLSPAAPSYGRFRNFEHRSEVFAQAIRDTA</sequence>
<keyword evidence="3 12" id="KW-0963">Cytoplasm</keyword>
<dbReference type="InterPro" id="IPR036565">
    <property type="entry name" value="Mur-like_cat_sf"/>
</dbReference>
<dbReference type="KEGG" id="pry:Prubr_01400"/>
<keyword evidence="6 12" id="KW-0547">Nucleotide-binding</keyword>
<keyword evidence="5 12" id="KW-0132">Cell division</keyword>
<proteinExistence type="inferred from homology"/>
<dbReference type="AlphaFoldDB" id="A0A810MSV6"/>
<evidence type="ECO:0000256" key="5">
    <source>
        <dbReference type="ARBA" id="ARBA00022618"/>
    </source>
</evidence>
<organism evidence="14 15">
    <name type="scientific">Polymorphospora rubra</name>
    <dbReference type="NCBI Taxonomy" id="338584"/>
    <lineage>
        <taxon>Bacteria</taxon>
        <taxon>Bacillati</taxon>
        <taxon>Actinomycetota</taxon>
        <taxon>Actinomycetes</taxon>
        <taxon>Micromonosporales</taxon>
        <taxon>Micromonosporaceae</taxon>
        <taxon>Polymorphospora</taxon>
    </lineage>
</organism>
<reference evidence="14" key="1">
    <citation type="submission" date="2020-08" db="EMBL/GenBank/DDBJ databases">
        <title>Whole genome shotgun sequence of Polymorphospora rubra NBRC 101157.</title>
        <authorList>
            <person name="Komaki H."/>
            <person name="Tamura T."/>
        </authorList>
    </citation>
    <scope>NUCLEOTIDE SEQUENCE</scope>
    <source>
        <strain evidence="14">NBRC 101157</strain>
    </source>
</reference>
<evidence type="ECO:0000256" key="8">
    <source>
        <dbReference type="ARBA" id="ARBA00022960"/>
    </source>
</evidence>
<feature type="domain" description="Mur ligase central" evidence="13">
    <location>
        <begin position="118"/>
        <end position="244"/>
    </location>
</feature>
<evidence type="ECO:0000256" key="6">
    <source>
        <dbReference type="ARBA" id="ARBA00022741"/>
    </source>
</evidence>